<comment type="catalytic activity">
    <reaction evidence="5">
        <text>D-beta-lysine + L-lysyl-[protein] + ATP = N(6)-((3R)-3,6-diaminohexanoyl)-L-lysyl-[protein] + AMP + diphosphate + H(+)</text>
        <dbReference type="Rhea" id="RHEA:83435"/>
        <dbReference type="Rhea" id="RHEA-COMP:9752"/>
        <dbReference type="Rhea" id="RHEA-COMP:20131"/>
        <dbReference type="ChEBI" id="CHEBI:15378"/>
        <dbReference type="ChEBI" id="CHEBI:29969"/>
        <dbReference type="ChEBI" id="CHEBI:30616"/>
        <dbReference type="ChEBI" id="CHEBI:33019"/>
        <dbReference type="ChEBI" id="CHEBI:84138"/>
        <dbReference type="ChEBI" id="CHEBI:156053"/>
        <dbReference type="ChEBI" id="CHEBI:456215"/>
    </reaction>
    <physiologicalReaction direction="left-to-right" evidence="5">
        <dbReference type="Rhea" id="RHEA:83436"/>
    </physiologicalReaction>
</comment>
<dbReference type="Pfam" id="PF00152">
    <property type="entry name" value="tRNA-synt_2"/>
    <property type="match status" value="1"/>
</dbReference>
<comment type="caution">
    <text evidence="7">The sequence shown here is derived from an EMBL/GenBank/DDBJ whole genome shotgun (WGS) entry which is preliminary data.</text>
</comment>
<dbReference type="InterPro" id="IPR018149">
    <property type="entry name" value="Lys-tRNA-synth_II_C"/>
</dbReference>
<evidence type="ECO:0000259" key="6">
    <source>
        <dbReference type="PROSITE" id="PS50862"/>
    </source>
</evidence>
<dbReference type="FunFam" id="3.30.930.10:FF:000017">
    <property type="entry name" value="Elongation factor P--(R)-beta-lysine ligase"/>
    <property type="match status" value="1"/>
</dbReference>
<dbReference type="InterPro" id="IPR004364">
    <property type="entry name" value="Aa-tRNA-synt_II"/>
</dbReference>
<reference evidence="7 8" key="1">
    <citation type="submission" date="2019-11" db="EMBL/GenBank/DDBJ databases">
        <authorList>
            <person name="Zhang X.Y."/>
        </authorList>
    </citation>
    <scope>NUCLEOTIDE SEQUENCE [LARGE SCALE GENOMIC DNA]</scope>
    <source>
        <strain evidence="7 8">C176</strain>
    </source>
</reference>
<dbReference type="GO" id="GO:0004824">
    <property type="term" value="F:lysine-tRNA ligase activity"/>
    <property type="evidence" value="ECO:0007669"/>
    <property type="project" value="InterPro"/>
</dbReference>
<evidence type="ECO:0000313" key="8">
    <source>
        <dbReference type="Proteomes" id="UP000433788"/>
    </source>
</evidence>
<dbReference type="EMBL" id="WJPP01000004">
    <property type="protein sequence ID" value="MRH78740.1"/>
    <property type="molecule type" value="Genomic_DNA"/>
</dbReference>
<evidence type="ECO:0000256" key="2">
    <source>
        <dbReference type="ARBA" id="ARBA00022598"/>
    </source>
</evidence>
<organism evidence="7 8">
    <name type="scientific">Spiribacter salilacus</name>
    <dbReference type="NCBI Taxonomy" id="2664894"/>
    <lineage>
        <taxon>Bacteria</taxon>
        <taxon>Pseudomonadati</taxon>
        <taxon>Pseudomonadota</taxon>
        <taxon>Gammaproteobacteria</taxon>
        <taxon>Chromatiales</taxon>
        <taxon>Ectothiorhodospiraceae</taxon>
        <taxon>Spiribacter</taxon>
    </lineage>
</organism>
<dbReference type="SUPFAM" id="SSF55681">
    <property type="entry name" value="Class II aaRS and biotin synthetases"/>
    <property type="match status" value="1"/>
</dbReference>
<protein>
    <submittedName>
        <fullName evidence="7">EF-P lysine aminoacylase GenX</fullName>
    </submittedName>
</protein>
<accession>A0A6N7QT27</accession>
<keyword evidence="2" id="KW-0436">Ligase</keyword>
<proteinExistence type="predicted"/>
<dbReference type="NCBIfam" id="TIGR00462">
    <property type="entry name" value="genX"/>
    <property type="match status" value="1"/>
</dbReference>
<dbReference type="InterPro" id="IPR004525">
    <property type="entry name" value="EpmA"/>
</dbReference>
<dbReference type="PROSITE" id="PS50862">
    <property type="entry name" value="AA_TRNA_LIGASE_II"/>
    <property type="match status" value="1"/>
</dbReference>
<gene>
    <name evidence="7" type="primary">genX</name>
    <name evidence="7" type="ORF">GH984_08480</name>
</gene>
<dbReference type="NCBIfam" id="NF006828">
    <property type="entry name" value="PRK09350.1"/>
    <property type="match status" value="1"/>
</dbReference>
<dbReference type="GO" id="GO:0000049">
    <property type="term" value="F:tRNA binding"/>
    <property type="evidence" value="ECO:0007669"/>
    <property type="project" value="TreeGrafter"/>
</dbReference>
<dbReference type="AlphaFoldDB" id="A0A6N7QT27"/>
<dbReference type="GO" id="GO:0006430">
    <property type="term" value="P:lysyl-tRNA aminoacylation"/>
    <property type="evidence" value="ECO:0007669"/>
    <property type="project" value="InterPro"/>
</dbReference>
<keyword evidence="8" id="KW-1185">Reference proteome</keyword>
<dbReference type="GO" id="GO:0005829">
    <property type="term" value="C:cytosol"/>
    <property type="evidence" value="ECO:0007669"/>
    <property type="project" value="TreeGrafter"/>
</dbReference>
<keyword evidence="3" id="KW-0547">Nucleotide-binding</keyword>
<evidence type="ECO:0000313" key="7">
    <source>
        <dbReference type="EMBL" id="MRH78740.1"/>
    </source>
</evidence>
<evidence type="ECO:0000256" key="3">
    <source>
        <dbReference type="ARBA" id="ARBA00022741"/>
    </source>
</evidence>
<dbReference type="PANTHER" id="PTHR42918:SF6">
    <property type="entry name" value="ELONGATION FACTOR P--(R)-BETA-LYSINE LIGASE"/>
    <property type="match status" value="1"/>
</dbReference>
<dbReference type="InterPro" id="IPR006195">
    <property type="entry name" value="aa-tRNA-synth_II"/>
</dbReference>
<evidence type="ECO:0000256" key="4">
    <source>
        <dbReference type="ARBA" id="ARBA00022840"/>
    </source>
</evidence>
<name>A0A6N7QT27_9GAMM</name>
<dbReference type="Gene3D" id="3.30.930.10">
    <property type="entry name" value="Bira Bifunctional Protein, Domain 2"/>
    <property type="match status" value="1"/>
</dbReference>
<feature type="domain" description="Aminoacyl-transfer RNA synthetases class-II family profile" evidence="6">
    <location>
        <begin position="23"/>
        <end position="312"/>
    </location>
</feature>
<dbReference type="PANTHER" id="PTHR42918">
    <property type="entry name" value="LYSYL-TRNA SYNTHETASE"/>
    <property type="match status" value="1"/>
</dbReference>
<dbReference type="InterPro" id="IPR045864">
    <property type="entry name" value="aa-tRNA-synth_II/BPL/LPL"/>
</dbReference>
<keyword evidence="4" id="KW-0067">ATP-binding</keyword>
<dbReference type="GO" id="GO:0005524">
    <property type="term" value="F:ATP binding"/>
    <property type="evidence" value="ECO:0007669"/>
    <property type="project" value="UniProtKB-KW"/>
</dbReference>
<dbReference type="Proteomes" id="UP000433788">
    <property type="component" value="Unassembled WGS sequence"/>
</dbReference>
<evidence type="ECO:0000256" key="5">
    <source>
        <dbReference type="ARBA" id="ARBA00052794"/>
    </source>
</evidence>
<dbReference type="PRINTS" id="PR00982">
    <property type="entry name" value="TRNASYNTHLYS"/>
</dbReference>
<comment type="subunit">
    <text evidence="1">Homodimer.</text>
</comment>
<sequence length="312" mass="33638">MTDSSWMPSASVEVLRRRAAQLAAIRQFFATRDVVEVETPTLAAAGVTAPHIDGLREVSTGYWLQTSPEYAMKRLLAAGMGDCYQLARAFRAGEQGRYHNPEFTLLEWYRVGWSGTALMAEVQALVDEVLGQAPVHAMAYSEAFVAAGLPDPLIASDDELEQAACAAVGQLPDGLNCDGHLDLLLDAVVIPSLPSRCFLTHYPAAQAALAQLDEGDARVAHRFEFFCDGVELANGFVELTDAIVQRQRFVEDQIQRQAAGLKVVAIDERLLAALQAGLPACAGVALGVDRLLMLAEGAHSIAQVMAFDWGRA</sequence>
<evidence type="ECO:0000256" key="1">
    <source>
        <dbReference type="ARBA" id="ARBA00011738"/>
    </source>
</evidence>